<evidence type="ECO:0000313" key="6">
    <source>
        <dbReference type="EMBL" id="MFC5068191.1"/>
    </source>
</evidence>
<dbReference type="PANTHER" id="PTHR34478">
    <property type="entry name" value="PROTEIN LEMA"/>
    <property type="match status" value="1"/>
</dbReference>
<name>A0ABV9Z045_9HYPH</name>
<sequence>MTWIILGIVAAFVLIGIFIYNRLVSLCQTTGQAWSDIDVQLKQRSDLVPNLVETVKGYAAHERGTLEAVVAARNAAISASGPAEQAAAENALTGALRQIFALAESYPDLKANENFLQLQTEIADLENKIAAARRFFNNAVAEYNAAIAQFPAVLFAGSMGFQPRDFFEVGEAERTAIQTPPKVSFGS</sequence>
<keyword evidence="4" id="KW-1133">Transmembrane helix</keyword>
<dbReference type="EMBL" id="JBHSJF010000006">
    <property type="protein sequence ID" value="MFC5068191.1"/>
    <property type="molecule type" value="Genomic_DNA"/>
</dbReference>
<dbReference type="InterPro" id="IPR023353">
    <property type="entry name" value="LemA-like_dom_sf"/>
</dbReference>
<evidence type="ECO:0000256" key="4">
    <source>
        <dbReference type="ARBA" id="ARBA00022989"/>
    </source>
</evidence>
<comment type="subcellular location">
    <subcellularLocation>
        <location evidence="1">Membrane</location>
        <topology evidence="1">Single-pass membrane protein</topology>
    </subcellularLocation>
</comment>
<comment type="similarity">
    <text evidence="2">Belongs to the LemA family.</text>
</comment>
<organism evidence="6 7">
    <name type="scientific">Flaviflagellibacter deserti</name>
    <dbReference type="NCBI Taxonomy" id="2267266"/>
    <lineage>
        <taxon>Bacteria</taxon>
        <taxon>Pseudomonadati</taxon>
        <taxon>Pseudomonadota</taxon>
        <taxon>Alphaproteobacteria</taxon>
        <taxon>Hyphomicrobiales</taxon>
        <taxon>Flaviflagellibacter</taxon>
    </lineage>
</organism>
<dbReference type="InterPro" id="IPR007156">
    <property type="entry name" value="MamQ_LemA"/>
</dbReference>
<comment type="caution">
    <text evidence="6">The sequence shown here is derived from an EMBL/GenBank/DDBJ whole genome shotgun (WGS) entry which is preliminary data.</text>
</comment>
<dbReference type="PANTHER" id="PTHR34478:SF1">
    <property type="entry name" value="PROTEIN LEMA"/>
    <property type="match status" value="1"/>
</dbReference>
<reference evidence="7" key="1">
    <citation type="journal article" date="2019" name="Int. J. Syst. Evol. Microbiol.">
        <title>The Global Catalogue of Microorganisms (GCM) 10K type strain sequencing project: providing services to taxonomists for standard genome sequencing and annotation.</title>
        <authorList>
            <consortium name="The Broad Institute Genomics Platform"/>
            <consortium name="The Broad Institute Genome Sequencing Center for Infectious Disease"/>
            <person name="Wu L."/>
            <person name="Ma J."/>
        </authorList>
    </citation>
    <scope>NUCLEOTIDE SEQUENCE [LARGE SCALE GENOMIC DNA]</scope>
    <source>
        <strain evidence="7">CGMCC 1.16444</strain>
    </source>
</reference>
<keyword evidence="3" id="KW-0812">Transmembrane</keyword>
<evidence type="ECO:0000256" key="3">
    <source>
        <dbReference type="ARBA" id="ARBA00022692"/>
    </source>
</evidence>
<dbReference type="Gene3D" id="1.20.1440.20">
    <property type="entry name" value="LemA-like domain"/>
    <property type="match status" value="1"/>
</dbReference>
<dbReference type="RefSeq" id="WP_114955890.1">
    <property type="nucleotide sequence ID" value="NZ_JBHSJF010000006.1"/>
</dbReference>
<dbReference type="Proteomes" id="UP001595796">
    <property type="component" value="Unassembled WGS sequence"/>
</dbReference>
<proteinExistence type="inferred from homology"/>
<keyword evidence="5" id="KW-0472">Membrane</keyword>
<evidence type="ECO:0000256" key="1">
    <source>
        <dbReference type="ARBA" id="ARBA00004167"/>
    </source>
</evidence>
<dbReference type="Pfam" id="PF04011">
    <property type="entry name" value="LemA"/>
    <property type="match status" value="1"/>
</dbReference>
<protein>
    <submittedName>
        <fullName evidence="6">LemA family protein</fullName>
    </submittedName>
</protein>
<gene>
    <name evidence="6" type="ORF">ACFPFW_09210</name>
</gene>
<evidence type="ECO:0000313" key="7">
    <source>
        <dbReference type="Proteomes" id="UP001595796"/>
    </source>
</evidence>
<evidence type="ECO:0000256" key="2">
    <source>
        <dbReference type="ARBA" id="ARBA00008854"/>
    </source>
</evidence>
<accession>A0ABV9Z045</accession>
<evidence type="ECO:0000256" key="5">
    <source>
        <dbReference type="ARBA" id="ARBA00023136"/>
    </source>
</evidence>
<keyword evidence="7" id="KW-1185">Reference proteome</keyword>
<dbReference type="SUPFAM" id="SSF140478">
    <property type="entry name" value="LemA-like"/>
    <property type="match status" value="1"/>
</dbReference>